<accession>A0A9P6L6G9</accession>
<name>A0A9P6L6G9_9AGAM</name>
<dbReference type="Proteomes" id="UP000736335">
    <property type="component" value="Unassembled WGS sequence"/>
</dbReference>
<protein>
    <recommendedName>
        <fullName evidence="3">F-box domain-containing protein</fullName>
    </recommendedName>
</protein>
<evidence type="ECO:0000313" key="2">
    <source>
        <dbReference type="Proteomes" id="UP000736335"/>
    </source>
</evidence>
<sequence length="278" mass="31810">MSPSPSTNGKKLSQQVCSMEVNIDYIRALEEQIREHETAIIKLKRARNSVLNVSKLPPEILGEIFRWNATLKRDFGPLEKRSHNFLLVCHHWFEVASRTPDVWSCWGTHLEDWTRRHLRHPTVPLDLVFNSDFEDYRLADNLSNALQDRAARDTIRRVHLRTRGSSFMGSILSPLASCDAIRTSSVESVALRVNDWARSSGRLGLPRLLSFPEAATARAYKPHNLILGPHYVKHFCTHSLNPRQFVPPTHDNFAPNTLHTSLQPLSPGSHTCWEFDPR</sequence>
<gene>
    <name evidence="1" type="ORF">BJ322DRAFT_827523</name>
</gene>
<dbReference type="OrthoDB" id="2747316at2759"/>
<reference evidence="1" key="1">
    <citation type="journal article" date="2020" name="Nat. Commun.">
        <title>Large-scale genome sequencing of mycorrhizal fungi provides insights into the early evolution of symbiotic traits.</title>
        <authorList>
            <person name="Miyauchi S."/>
            <person name="Kiss E."/>
            <person name="Kuo A."/>
            <person name="Drula E."/>
            <person name="Kohler A."/>
            <person name="Sanchez-Garcia M."/>
            <person name="Morin E."/>
            <person name="Andreopoulos B."/>
            <person name="Barry K.W."/>
            <person name="Bonito G."/>
            <person name="Buee M."/>
            <person name="Carver A."/>
            <person name="Chen C."/>
            <person name="Cichocki N."/>
            <person name="Clum A."/>
            <person name="Culley D."/>
            <person name="Crous P.W."/>
            <person name="Fauchery L."/>
            <person name="Girlanda M."/>
            <person name="Hayes R.D."/>
            <person name="Keri Z."/>
            <person name="LaButti K."/>
            <person name="Lipzen A."/>
            <person name="Lombard V."/>
            <person name="Magnuson J."/>
            <person name="Maillard F."/>
            <person name="Murat C."/>
            <person name="Nolan M."/>
            <person name="Ohm R.A."/>
            <person name="Pangilinan J."/>
            <person name="Pereira M.F."/>
            <person name="Perotto S."/>
            <person name="Peter M."/>
            <person name="Pfister S."/>
            <person name="Riley R."/>
            <person name="Sitrit Y."/>
            <person name="Stielow J.B."/>
            <person name="Szollosi G."/>
            <person name="Zifcakova L."/>
            <person name="Stursova M."/>
            <person name="Spatafora J.W."/>
            <person name="Tedersoo L."/>
            <person name="Vaario L.M."/>
            <person name="Yamada A."/>
            <person name="Yan M."/>
            <person name="Wang P."/>
            <person name="Xu J."/>
            <person name="Bruns T."/>
            <person name="Baldrian P."/>
            <person name="Vilgalys R."/>
            <person name="Dunand C."/>
            <person name="Henrissat B."/>
            <person name="Grigoriev I.V."/>
            <person name="Hibbett D."/>
            <person name="Nagy L.G."/>
            <person name="Martin F.M."/>
        </authorList>
    </citation>
    <scope>NUCLEOTIDE SEQUENCE</scope>
    <source>
        <strain evidence="1">UH-Tt-Lm1</strain>
    </source>
</reference>
<comment type="caution">
    <text evidence="1">The sequence shown here is derived from an EMBL/GenBank/DDBJ whole genome shotgun (WGS) entry which is preliminary data.</text>
</comment>
<dbReference type="EMBL" id="WIUZ02000007">
    <property type="protein sequence ID" value="KAF9785396.1"/>
    <property type="molecule type" value="Genomic_DNA"/>
</dbReference>
<proteinExistence type="predicted"/>
<evidence type="ECO:0000313" key="1">
    <source>
        <dbReference type="EMBL" id="KAF9785396.1"/>
    </source>
</evidence>
<evidence type="ECO:0008006" key="3">
    <source>
        <dbReference type="Google" id="ProtNLM"/>
    </source>
</evidence>
<organism evidence="1 2">
    <name type="scientific">Thelephora terrestris</name>
    <dbReference type="NCBI Taxonomy" id="56493"/>
    <lineage>
        <taxon>Eukaryota</taxon>
        <taxon>Fungi</taxon>
        <taxon>Dikarya</taxon>
        <taxon>Basidiomycota</taxon>
        <taxon>Agaricomycotina</taxon>
        <taxon>Agaricomycetes</taxon>
        <taxon>Thelephorales</taxon>
        <taxon>Thelephoraceae</taxon>
        <taxon>Thelephora</taxon>
    </lineage>
</organism>
<dbReference type="AlphaFoldDB" id="A0A9P6L6G9"/>
<reference evidence="1" key="2">
    <citation type="submission" date="2020-11" db="EMBL/GenBank/DDBJ databases">
        <authorList>
            <consortium name="DOE Joint Genome Institute"/>
            <person name="Kuo A."/>
            <person name="Miyauchi S."/>
            <person name="Kiss E."/>
            <person name="Drula E."/>
            <person name="Kohler A."/>
            <person name="Sanchez-Garcia M."/>
            <person name="Andreopoulos B."/>
            <person name="Barry K.W."/>
            <person name="Bonito G."/>
            <person name="Buee M."/>
            <person name="Carver A."/>
            <person name="Chen C."/>
            <person name="Cichocki N."/>
            <person name="Clum A."/>
            <person name="Culley D."/>
            <person name="Crous P.W."/>
            <person name="Fauchery L."/>
            <person name="Girlanda M."/>
            <person name="Hayes R."/>
            <person name="Keri Z."/>
            <person name="Labutti K."/>
            <person name="Lipzen A."/>
            <person name="Lombard V."/>
            <person name="Magnuson J."/>
            <person name="Maillard F."/>
            <person name="Morin E."/>
            <person name="Murat C."/>
            <person name="Nolan M."/>
            <person name="Ohm R."/>
            <person name="Pangilinan J."/>
            <person name="Pereira M."/>
            <person name="Perotto S."/>
            <person name="Peter M."/>
            <person name="Riley R."/>
            <person name="Sitrit Y."/>
            <person name="Stielow B."/>
            <person name="Szollosi G."/>
            <person name="Zifcakova L."/>
            <person name="Stursova M."/>
            <person name="Spatafora J.W."/>
            <person name="Tedersoo L."/>
            <person name="Vaario L.-M."/>
            <person name="Yamada A."/>
            <person name="Yan M."/>
            <person name="Wang P."/>
            <person name="Xu J."/>
            <person name="Bruns T."/>
            <person name="Baldrian P."/>
            <person name="Vilgalys R."/>
            <person name="Henrissat B."/>
            <person name="Grigoriev I.V."/>
            <person name="Hibbett D."/>
            <person name="Nagy L.G."/>
            <person name="Martin F.M."/>
        </authorList>
    </citation>
    <scope>NUCLEOTIDE SEQUENCE</scope>
    <source>
        <strain evidence="1">UH-Tt-Lm1</strain>
    </source>
</reference>
<keyword evidence="2" id="KW-1185">Reference proteome</keyword>